<evidence type="ECO:0000256" key="1">
    <source>
        <dbReference type="SAM" id="SignalP"/>
    </source>
</evidence>
<proteinExistence type="predicted"/>
<evidence type="ECO:0000313" key="3">
    <source>
        <dbReference type="Proteomes" id="UP001169066"/>
    </source>
</evidence>
<name>A0ABT7QNL0_9BACT</name>
<reference evidence="2" key="1">
    <citation type="submission" date="2023-01" db="EMBL/GenBank/DDBJ databases">
        <title>Sulfurovum sp. XTW-4 genome assembly.</title>
        <authorList>
            <person name="Wang J."/>
        </authorList>
    </citation>
    <scope>NUCLEOTIDE SEQUENCE</scope>
    <source>
        <strain evidence="2">XTW-4</strain>
    </source>
</reference>
<dbReference type="RefSeq" id="WP_289400853.1">
    <property type="nucleotide sequence ID" value="NZ_JAQIBC010000001.1"/>
</dbReference>
<dbReference type="EMBL" id="JAQIBC010000001">
    <property type="protein sequence ID" value="MDM5262660.1"/>
    <property type="molecule type" value="Genomic_DNA"/>
</dbReference>
<accession>A0ABT7QNL0</accession>
<feature type="chain" id="PRO_5045958878" evidence="1">
    <location>
        <begin position="25"/>
        <end position="44"/>
    </location>
</feature>
<protein>
    <submittedName>
        <fullName evidence="2">Uncharacterized protein</fullName>
    </submittedName>
</protein>
<evidence type="ECO:0000313" key="2">
    <source>
        <dbReference type="EMBL" id="MDM5262660.1"/>
    </source>
</evidence>
<comment type="caution">
    <text evidence="2">The sequence shown here is derived from an EMBL/GenBank/DDBJ whole genome shotgun (WGS) entry which is preliminary data.</text>
</comment>
<keyword evidence="1" id="KW-0732">Signal</keyword>
<feature type="signal peptide" evidence="1">
    <location>
        <begin position="1"/>
        <end position="24"/>
    </location>
</feature>
<organism evidence="2 3">
    <name type="scientific">Sulfurovum xiamenensis</name>
    <dbReference type="NCBI Taxonomy" id="3019066"/>
    <lineage>
        <taxon>Bacteria</taxon>
        <taxon>Pseudomonadati</taxon>
        <taxon>Campylobacterota</taxon>
        <taxon>Epsilonproteobacteria</taxon>
        <taxon>Campylobacterales</taxon>
        <taxon>Sulfurovaceae</taxon>
        <taxon>Sulfurovum</taxon>
    </lineage>
</organism>
<sequence>MKRLTVILLLAAALVSNVSAHHMAQSDTAGWNIDEDSPHLLMTF</sequence>
<dbReference type="Proteomes" id="UP001169066">
    <property type="component" value="Unassembled WGS sequence"/>
</dbReference>
<gene>
    <name evidence="2" type="ORF">PF327_00400</name>
</gene>
<keyword evidence="3" id="KW-1185">Reference proteome</keyword>